<dbReference type="Proteomes" id="UP000031408">
    <property type="component" value="Unassembled WGS sequence"/>
</dbReference>
<dbReference type="EMBL" id="JSVC01000019">
    <property type="protein sequence ID" value="KIC93574.1"/>
    <property type="molecule type" value="Genomic_DNA"/>
</dbReference>
<evidence type="ECO:0000313" key="1">
    <source>
        <dbReference type="EMBL" id="KIC93574.1"/>
    </source>
</evidence>
<gene>
    <name evidence="1" type="ORF">OI18_17745</name>
</gene>
<keyword evidence="2" id="KW-1185">Reference proteome</keyword>
<dbReference type="STRING" id="1349421.OI18_17745"/>
<dbReference type="AlphaFoldDB" id="A0A0C1IT30"/>
<name>A0A0C1IT30_9BACT</name>
<organism evidence="1 2">
    <name type="scientific">Flavihumibacter solisilvae</name>
    <dbReference type="NCBI Taxonomy" id="1349421"/>
    <lineage>
        <taxon>Bacteria</taxon>
        <taxon>Pseudomonadati</taxon>
        <taxon>Bacteroidota</taxon>
        <taxon>Chitinophagia</taxon>
        <taxon>Chitinophagales</taxon>
        <taxon>Chitinophagaceae</taxon>
        <taxon>Flavihumibacter</taxon>
    </lineage>
</organism>
<evidence type="ECO:0000313" key="2">
    <source>
        <dbReference type="Proteomes" id="UP000031408"/>
    </source>
</evidence>
<reference evidence="1 2" key="1">
    <citation type="submission" date="2014-11" db="EMBL/GenBank/DDBJ databases">
        <title>Genome sequence of Flavihumibacter solisilvae 3-3.</title>
        <authorList>
            <person name="Zhou G."/>
            <person name="Li M."/>
            <person name="Wang G."/>
        </authorList>
    </citation>
    <scope>NUCLEOTIDE SEQUENCE [LARGE SCALE GENOMIC DNA]</scope>
    <source>
        <strain evidence="1 2">3-3</strain>
    </source>
</reference>
<protein>
    <submittedName>
        <fullName evidence="1">Uncharacterized protein</fullName>
    </submittedName>
</protein>
<comment type="caution">
    <text evidence="1">The sequence shown here is derived from an EMBL/GenBank/DDBJ whole genome shotgun (WGS) entry which is preliminary data.</text>
</comment>
<proteinExistence type="predicted"/>
<accession>A0A0C1IT30</accession>
<sequence length="215" mass="25181">MLIHYPGLKESPGERFVVIPAFDKGDFDLGIPIHLPMEWQSIGQIRLLRFGDLHEEEMDKLVEQYYWKLVSKAIAILWYDEAFLLAKEMMVNVIRQSNNFEKASLDPQARIFRFYYSGEMPGCENVEAFHIKLKDHPDNDSNWSDRKCLHEVAAIFSGMILETMSSRKHVDLQAIDLVQVPLKRSLINFNQFIQAMNKYNRPANYITTLKRVRSR</sequence>